<sequence length="102" mass="10538">MAGLARATGDLAQRCPLGAGCLGILGREAAKSVLSLPFSAKTGGQSKPQVDNYGRNLLKEVRRVAPPPPEGSTSGPDDRAFIVFGIWSKPKPAGTSTSKTVC</sequence>
<evidence type="ECO:0000313" key="1">
    <source>
        <dbReference type="EMBL" id="OGM54828.1"/>
    </source>
</evidence>
<dbReference type="Proteomes" id="UP000178603">
    <property type="component" value="Unassembled WGS sequence"/>
</dbReference>
<proteinExistence type="predicted"/>
<evidence type="ECO:0000313" key="2">
    <source>
        <dbReference type="Proteomes" id="UP000178603"/>
    </source>
</evidence>
<name>A0A1F8AU63_9BACT</name>
<accession>A0A1F8AU63</accession>
<reference evidence="1 2" key="1">
    <citation type="journal article" date="2016" name="Nat. Commun.">
        <title>Thousands of microbial genomes shed light on interconnected biogeochemical processes in an aquifer system.</title>
        <authorList>
            <person name="Anantharaman K."/>
            <person name="Brown C.T."/>
            <person name="Hug L.A."/>
            <person name="Sharon I."/>
            <person name="Castelle C.J."/>
            <person name="Probst A.J."/>
            <person name="Thomas B.C."/>
            <person name="Singh A."/>
            <person name="Wilkins M.J."/>
            <person name="Karaoz U."/>
            <person name="Brodie E.L."/>
            <person name="Williams K.H."/>
            <person name="Hubbard S.S."/>
            <person name="Banfield J.F."/>
        </authorList>
    </citation>
    <scope>NUCLEOTIDE SEQUENCE [LARGE SCALE GENOMIC DNA]</scope>
</reference>
<dbReference type="AlphaFoldDB" id="A0A1F8AU63"/>
<organism evidence="1 2">
    <name type="scientific">Candidatus Woesebacteria bacterium RIFCSPHIGHO2_12_FULL_41_24</name>
    <dbReference type="NCBI Taxonomy" id="1802510"/>
    <lineage>
        <taxon>Bacteria</taxon>
        <taxon>Candidatus Woeseibacteriota</taxon>
    </lineage>
</organism>
<dbReference type="EMBL" id="MGGW01000009">
    <property type="protein sequence ID" value="OGM54828.1"/>
    <property type="molecule type" value="Genomic_DNA"/>
</dbReference>
<gene>
    <name evidence="1" type="ORF">A3E44_01565</name>
</gene>
<comment type="caution">
    <text evidence="1">The sequence shown here is derived from an EMBL/GenBank/DDBJ whole genome shotgun (WGS) entry which is preliminary data.</text>
</comment>
<protein>
    <submittedName>
        <fullName evidence="1">Uncharacterized protein</fullName>
    </submittedName>
</protein>